<dbReference type="EMBL" id="CP136920">
    <property type="protein sequence ID" value="WOO39814.1"/>
    <property type="molecule type" value="Genomic_DNA"/>
</dbReference>
<evidence type="ECO:0000313" key="1">
    <source>
        <dbReference type="EMBL" id="WOO39814.1"/>
    </source>
</evidence>
<organism evidence="1 2">
    <name type="scientific">Rubellicoccus peritrichatus</name>
    <dbReference type="NCBI Taxonomy" id="3080537"/>
    <lineage>
        <taxon>Bacteria</taxon>
        <taxon>Pseudomonadati</taxon>
        <taxon>Verrucomicrobiota</taxon>
        <taxon>Opitutia</taxon>
        <taxon>Puniceicoccales</taxon>
        <taxon>Cerasicoccaceae</taxon>
        <taxon>Rubellicoccus</taxon>
    </lineage>
</organism>
<dbReference type="AlphaFoldDB" id="A0AAQ3LD48"/>
<protein>
    <recommendedName>
        <fullName evidence="3">PEP-CTERM protein-sorting domain-containing protein</fullName>
    </recommendedName>
</protein>
<sequence>MFLKEKKHTQATVTAAVSSLFAASNAQGIIQYFDSSNAFSAGQGGNSSATWNIDGDPFIGEIGLHNIFTGYFVAYSLATNPGQSAGMFTNGGDIANLASGYTIPSNTESFANNKIIVNNSTFVGASGFTSGETGFMGFYFNLGSGPQYGWAEVTFFDGNDPGITVHRWAYEDDGSSIQVGDTGVIPEPATVATGLGALALGAAGLRRWRKAKQAA</sequence>
<gene>
    <name evidence="1" type="ORF">RZN69_14410</name>
</gene>
<keyword evidence="2" id="KW-1185">Reference proteome</keyword>
<dbReference type="KEGG" id="puo:RZN69_14410"/>
<proteinExistence type="predicted"/>
<dbReference type="RefSeq" id="WP_317831834.1">
    <property type="nucleotide sequence ID" value="NZ_CP136920.1"/>
</dbReference>
<evidence type="ECO:0008006" key="3">
    <source>
        <dbReference type="Google" id="ProtNLM"/>
    </source>
</evidence>
<reference evidence="1 2" key="1">
    <citation type="submission" date="2023-10" db="EMBL/GenBank/DDBJ databases">
        <title>Rubellicoccus peritrichatus gen. nov., sp. nov., isolated from an algae of coral reef tank.</title>
        <authorList>
            <person name="Luo J."/>
        </authorList>
    </citation>
    <scope>NUCLEOTIDE SEQUENCE [LARGE SCALE GENOMIC DNA]</scope>
    <source>
        <strain evidence="1 2">CR14</strain>
    </source>
</reference>
<evidence type="ECO:0000313" key="2">
    <source>
        <dbReference type="Proteomes" id="UP001304300"/>
    </source>
</evidence>
<name>A0AAQ3LD48_9BACT</name>
<dbReference type="Proteomes" id="UP001304300">
    <property type="component" value="Chromosome"/>
</dbReference>
<accession>A0AAQ3LD48</accession>